<keyword evidence="2" id="KW-1185">Reference proteome</keyword>
<dbReference type="EMBL" id="CABFNO020001323">
    <property type="protein sequence ID" value="CAG9981278.1"/>
    <property type="molecule type" value="Genomic_DNA"/>
</dbReference>
<accession>A0A9N9Y1G6</accession>
<organism evidence="1 2">
    <name type="scientific">Clonostachys byssicola</name>
    <dbReference type="NCBI Taxonomy" id="160290"/>
    <lineage>
        <taxon>Eukaryota</taxon>
        <taxon>Fungi</taxon>
        <taxon>Dikarya</taxon>
        <taxon>Ascomycota</taxon>
        <taxon>Pezizomycotina</taxon>
        <taxon>Sordariomycetes</taxon>
        <taxon>Hypocreomycetidae</taxon>
        <taxon>Hypocreales</taxon>
        <taxon>Bionectriaceae</taxon>
        <taxon>Clonostachys</taxon>
    </lineage>
</organism>
<dbReference type="Gene3D" id="1.20.1280.50">
    <property type="match status" value="1"/>
</dbReference>
<proteinExistence type="predicted"/>
<sequence>MIRRVVPSLVMGEEVARRVDLPPEIWTEIFTYFLPSEPEGIFQQHLPQQDDWKDSLRDLRTFCLVSRRWRLTAQPILYQSLIIDNPSRHGLDMKLLRTLALTPGLASQARTCKLLDIGRQGQGVEKLLSAILRARLLDKYRPPSEGLAAITLALTTKARRIEISPGPQPYGLIWMLSGSLDIQEGNPESFFRFPKPVTEWTNVTTIQGDVAKGINSLSSHLPRARDPSEADIRLYGVRAFANYGLLHLTDLHLNFENEDNRLVDLAAIRILFHHPSLEILRLSNINWLTEPGEEMGNQVIENKIHTVDLRNSTVNAFSIRHILISFSSLRYFSAELHENNRWRPREDEDYFDLNFWEFESAEFGAALRRHGRSLVELRLETWQYYYDDWERSMSRAFGSLTQIPLRRLEAELHELVPGYRNLANDEIEVLMSVLPLELEELTILGPKRDILVGIGSFLRNCMSRPLRVVNLEMVDSSPLDESETKEIDGWIMEQDCRYTRTAAGRDLIRFVSFVKVRVRT</sequence>
<evidence type="ECO:0008006" key="3">
    <source>
        <dbReference type="Google" id="ProtNLM"/>
    </source>
</evidence>
<dbReference type="Proteomes" id="UP000754883">
    <property type="component" value="Unassembled WGS sequence"/>
</dbReference>
<protein>
    <recommendedName>
        <fullName evidence="3">F-box domain-containing protein</fullName>
    </recommendedName>
</protein>
<comment type="caution">
    <text evidence="1">The sequence shown here is derived from an EMBL/GenBank/DDBJ whole genome shotgun (WGS) entry which is preliminary data.</text>
</comment>
<gene>
    <name evidence="1" type="ORF">CBYS24578_00008268</name>
</gene>
<name>A0A9N9Y1G6_9HYPO</name>
<evidence type="ECO:0000313" key="1">
    <source>
        <dbReference type="EMBL" id="CAG9981278.1"/>
    </source>
</evidence>
<dbReference type="OrthoDB" id="2520703at2759"/>
<reference evidence="2" key="1">
    <citation type="submission" date="2019-06" db="EMBL/GenBank/DDBJ databases">
        <authorList>
            <person name="Broberg M."/>
        </authorList>
    </citation>
    <scope>NUCLEOTIDE SEQUENCE [LARGE SCALE GENOMIC DNA]</scope>
</reference>
<reference evidence="1 2" key="2">
    <citation type="submission" date="2021-10" db="EMBL/GenBank/DDBJ databases">
        <authorList>
            <person name="Piombo E."/>
        </authorList>
    </citation>
    <scope>NUCLEOTIDE SEQUENCE [LARGE SCALE GENOMIC DNA]</scope>
</reference>
<evidence type="ECO:0000313" key="2">
    <source>
        <dbReference type="Proteomes" id="UP000754883"/>
    </source>
</evidence>
<dbReference type="AlphaFoldDB" id="A0A9N9Y1G6"/>